<reference evidence="1 2" key="1">
    <citation type="submission" date="2018-03" db="EMBL/GenBank/DDBJ databases">
        <authorList>
            <person name="Zack K.M."/>
            <person name="Garlena R.A."/>
            <person name="Russell D.A."/>
            <person name="Pope W.H."/>
            <person name="Jacobs-Sera D."/>
            <person name="Hatfull G.F."/>
        </authorList>
    </citation>
    <scope>NUCLEOTIDE SEQUENCE [LARGE SCALE GENOMIC DNA]</scope>
</reference>
<evidence type="ECO:0000313" key="2">
    <source>
        <dbReference type="Proteomes" id="UP000246517"/>
    </source>
</evidence>
<accession>A0A2U8UIC7</accession>
<protein>
    <submittedName>
        <fullName evidence="1">Uncharacterized protein</fullName>
    </submittedName>
</protein>
<gene>
    <name evidence="1" type="primary">34</name>
    <name evidence="1" type="ORF">PBI_APPA_34</name>
</gene>
<evidence type="ECO:0000313" key="1">
    <source>
        <dbReference type="EMBL" id="AWN03216.1"/>
    </source>
</evidence>
<dbReference type="RefSeq" id="YP_009801511.1">
    <property type="nucleotide sequence ID" value="NC_047972.1"/>
</dbReference>
<dbReference type="Proteomes" id="UP000246517">
    <property type="component" value="Segment"/>
</dbReference>
<dbReference type="EMBL" id="MH153799">
    <property type="protein sequence ID" value="AWN03216.1"/>
    <property type="molecule type" value="Genomic_DNA"/>
</dbReference>
<proteinExistence type="predicted"/>
<sequence>MTRRTKTLRATMFEAARTVEIEPLVYGDNCQDFAVYVDGVKIGTVSSFRTQSERKISGSRLVTRGAYFTAWAQRSTRENDRYDYYMQHRSMSAAIRRLIDNTKEIGS</sequence>
<organism evidence="1 2">
    <name type="scientific">Microbacterium phage Appa</name>
    <dbReference type="NCBI Taxonomy" id="2182350"/>
    <lineage>
        <taxon>Viruses</taxon>
        <taxon>Duplodnaviria</taxon>
        <taxon>Heunggongvirae</taxon>
        <taxon>Uroviricota</taxon>
        <taxon>Caudoviricetes</taxon>
        <taxon>Appavirus</taxon>
        <taxon>Appavirus appa</taxon>
    </lineage>
</organism>
<name>A0A2U8UIC7_9CAUD</name>
<dbReference type="GeneID" id="54992028"/>
<keyword evidence="2" id="KW-1185">Reference proteome</keyword>
<dbReference type="KEGG" id="vg:54992028"/>